<dbReference type="SUPFAM" id="SSF51126">
    <property type="entry name" value="Pectin lyase-like"/>
    <property type="match status" value="1"/>
</dbReference>
<organism evidence="3 4">
    <name type="scientific">Extremus antarcticus</name>
    <dbReference type="NCBI Taxonomy" id="702011"/>
    <lineage>
        <taxon>Eukaryota</taxon>
        <taxon>Fungi</taxon>
        <taxon>Dikarya</taxon>
        <taxon>Ascomycota</taxon>
        <taxon>Pezizomycotina</taxon>
        <taxon>Dothideomycetes</taxon>
        <taxon>Dothideomycetidae</taxon>
        <taxon>Mycosphaerellales</taxon>
        <taxon>Extremaceae</taxon>
        <taxon>Extremus</taxon>
    </lineage>
</organism>
<feature type="signal peptide" evidence="1">
    <location>
        <begin position="1"/>
        <end position="18"/>
    </location>
</feature>
<sequence>MAQIWSIVLLTLVTTVLCAPSEDRYGGHRHTFQVKAGQKIQKAIDAAPIKKDGISLRGQEGAILTAPDTFTRNACSGVFGRGTQAGICIAGSGLETAPFVTEHRKVLSVGRRVKGVSVSGFQVQGFAGANILVLGAEHTRISQNTLIDGPNYGFLTSGSRYTSMEGNTITSSDPAAPGIIAMCMDNFEGAYVTDNDITFYVIGLCIQTDGAELHDNSVSYTCRGAYADPYVDGIRLENNHFGPSYNACDVLGSFGVSLAGSTNALVLGNIVEGAHNDGPAAGIWVTDEPCTETSLACLANPGVTIVSKGNKVIGNTLLDNDLDLWSNSTGSGNVFKKNKCTTSIPKGLCRK</sequence>
<protein>
    <recommendedName>
        <fullName evidence="2">Right handed beta helix domain-containing protein</fullName>
    </recommendedName>
</protein>
<evidence type="ECO:0000313" key="3">
    <source>
        <dbReference type="EMBL" id="KAK3050627.1"/>
    </source>
</evidence>
<dbReference type="InterPro" id="IPR012334">
    <property type="entry name" value="Pectin_lyas_fold"/>
</dbReference>
<dbReference type="InterPro" id="IPR006626">
    <property type="entry name" value="PbH1"/>
</dbReference>
<dbReference type="Pfam" id="PF13229">
    <property type="entry name" value="Beta_helix"/>
    <property type="match status" value="1"/>
</dbReference>
<feature type="chain" id="PRO_5042519920" description="Right handed beta helix domain-containing protein" evidence="1">
    <location>
        <begin position="19"/>
        <end position="351"/>
    </location>
</feature>
<proteinExistence type="predicted"/>
<dbReference type="Gene3D" id="2.160.20.10">
    <property type="entry name" value="Single-stranded right-handed beta-helix, Pectin lyase-like"/>
    <property type="match status" value="1"/>
</dbReference>
<reference evidence="3" key="1">
    <citation type="submission" date="2023-04" db="EMBL/GenBank/DDBJ databases">
        <title>Black Yeasts Isolated from many extreme environments.</title>
        <authorList>
            <person name="Coleine C."/>
            <person name="Stajich J.E."/>
            <person name="Selbmann L."/>
        </authorList>
    </citation>
    <scope>NUCLEOTIDE SEQUENCE</scope>
    <source>
        <strain evidence="3">CCFEE 5312</strain>
    </source>
</reference>
<dbReference type="InterPro" id="IPR039448">
    <property type="entry name" value="Beta_helix"/>
</dbReference>
<name>A0AAJ0DHT4_9PEZI</name>
<dbReference type="InterPro" id="IPR011050">
    <property type="entry name" value="Pectin_lyase_fold/virulence"/>
</dbReference>
<evidence type="ECO:0000313" key="4">
    <source>
        <dbReference type="Proteomes" id="UP001271007"/>
    </source>
</evidence>
<evidence type="ECO:0000259" key="2">
    <source>
        <dbReference type="Pfam" id="PF13229"/>
    </source>
</evidence>
<dbReference type="SMART" id="SM00710">
    <property type="entry name" value="PbH1"/>
    <property type="match status" value="5"/>
</dbReference>
<dbReference type="AlphaFoldDB" id="A0AAJ0DHT4"/>
<dbReference type="Proteomes" id="UP001271007">
    <property type="component" value="Unassembled WGS sequence"/>
</dbReference>
<accession>A0AAJ0DHT4</accession>
<dbReference type="EMBL" id="JAWDJX010000031">
    <property type="protein sequence ID" value="KAK3050627.1"/>
    <property type="molecule type" value="Genomic_DNA"/>
</dbReference>
<comment type="caution">
    <text evidence="3">The sequence shown here is derived from an EMBL/GenBank/DDBJ whole genome shotgun (WGS) entry which is preliminary data.</text>
</comment>
<evidence type="ECO:0000256" key="1">
    <source>
        <dbReference type="SAM" id="SignalP"/>
    </source>
</evidence>
<feature type="domain" description="Right handed beta helix" evidence="2">
    <location>
        <begin position="131"/>
        <end position="287"/>
    </location>
</feature>
<gene>
    <name evidence="3" type="ORF">LTR09_008267</name>
</gene>
<keyword evidence="4" id="KW-1185">Reference proteome</keyword>
<keyword evidence="1" id="KW-0732">Signal</keyword>